<reference evidence="1" key="2">
    <citation type="submission" date="2021-04" db="EMBL/GenBank/DDBJ databases">
        <authorList>
            <person name="Podell S."/>
        </authorList>
    </citation>
    <scope>NUCLEOTIDE SEQUENCE</scope>
    <source>
        <strain evidence="1">Hildebrandi</strain>
    </source>
</reference>
<sequence>MSSSTILSSSAILKHLTDEMSAILGALVGGAKYGIKIRLPHALIMTLLFRRDLSSKQKIRSVAKLVLEHASNLAAFATIYKSILAAFKWSSRYLRQHPSSNDRDLGRLFLRLIVDGPFSKGTHSLPTSMAGHPERPYHSLIAGACGGYFVWGRYSSVNQQIVLYLTSRVLVGLAKRTWEHVHGKPHHEERISILHHPKTYPLLAAAVWGLVMVLFEESPHVLHRSLRASMDEIYRFQLSHLSSTVSNEGDGK</sequence>
<dbReference type="PANTHER" id="PTHR15460">
    <property type="entry name" value="PEROXISOMAL MEMBRANE PROTEIN 4"/>
    <property type="match status" value="1"/>
</dbReference>
<evidence type="ECO:0000313" key="2">
    <source>
        <dbReference type="Proteomes" id="UP000693970"/>
    </source>
</evidence>
<dbReference type="OrthoDB" id="39659at2759"/>
<proteinExistence type="predicted"/>
<dbReference type="Proteomes" id="UP000693970">
    <property type="component" value="Unassembled WGS sequence"/>
</dbReference>
<comment type="caution">
    <text evidence="1">The sequence shown here is derived from an EMBL/GenBank/DDBJ whole genome shotgun (WGS) entry which is preliminary data.</text>
</comment>
<dbReference type="InterPro" id="IPR019531">
    <property type="entry name" value="Pmp4"/>
</dbReference>
<reference evidence="1" key="1">
    <citation type="journal article" date="2021" name="Sci. Rep.">
        <title>Diploid genomic architecture of Nitzschia inconspicua, an elite biomass production diatom.</title>
        <authorList>
            <person name="Oliver A."/>
            <person name="Podell S."/>
            <person name="Pinowska A."/>
            <person name="Traller J.C."/>
            <person name="Smith S.R."/>
            <person name="McClure R."/>
            <person name="Beliaev A."/>
            <person name="Bohutskyi P."/>
            <person name="Hill E.A."/>
            <person name="Rabines A."/>
            <person name="Zheng H."/>
            <person name="Allen L.Z."/>
            <person name="Kuo A."/>
            <person name="Grigoriev I.V."/>
            <person name="Allen A.E."/>
            <person name="Hazlebeck D."/>
            <person name="Allen E.E."/>
        </authorList>
    </citation>
    <scope>NUCLEOTIDE SEQUENCE</scope>
    <source>
        <strain evidence="1">Hildebrandi</strain>
    </source>
</reference>
<keyword evidence="2" id="KW-1185">Reference proteome</keyword>
<name>A0A9K3L414_9STRA</name>
<gene>
    <name evidence="1" type="ORF">IV203_004250</name>
</gene>
<dbReference type="AlphaFoldDB" id="A0A9K3L414"/>
<dbReference type="EMBL" id="JAGRRH010000016">
    <property type="protein sequence ID" value="KAG7354894.1"/>
    <property type="molecule type" value="Genomic_DNA"/>
</dbReference>
<protein>
    <submittedName>
        <fullName evidence="1">Tim17/Tim22/Tim23/Pmp24 family protein</fullName>
    </submittedName>
</protein>
<evidence type="ECO:0000313" key="1">
    <source>
        <dbReference type="EMBL" id="KAG7354894.1"/>
    </source>
</evidence>
<organism evidence="1 2">
    <name type="scientific">Nitzschia inconspicua</name>
    <dbReference type="NCBI Taxonomy" id="303405"/>
    <lineage>
        <taxon>Eukaryota</taxon>
        <taxon>Sar</taxon>
        <taxon>Stramenopiles</taxon>
        <taxon>Ochrophyta</taxon>
        <taxon>Bacillariophyta</taxon>
        <taxon>Bacillariophyceae</taxon>
        <taxon>Bacillariophycidae</taxon>
        <taxon>Bacillariales</taxon>
        <taxon>Bacillariaceae</taxon>
        <taxon>Nitzschia</taxon>
    </lineage>
</organism>
<dbReference type="GO" id="GO:0005778">
    <property type="term" value="C:peroxisomal membrane"/>
    <property type="evidence" value="ECO:0007669"/>
    <property type="project" value="TreeGrafter"/>
</dbReference>
<accession>A0A9K3L414</accession>
<dbReference type="PANTHER" id="PTHR15460:SF3">
    <property type="entry name" value="PEROXISOMAL MEMBRANE PROTEIN 4"/>
    <property type="match status" value="1"/>
</dbReference>